<feature type="chain" id="PRO_5004554594" description="DUF4142 domain-containing protein" evidence="2">
    <location>
        <begin position="26"/>
        <end position="208"/>
    </location>
</feature>
<feature type="domain" description="DUF4142" evidence="3">
    <location>
        <begin position="58"/>
        <end position="197"/>
    </location>
</feature>
<protein>
    <recommendedName>
        <fullName evidence="3">DUF4142 domain-containing protein</fullName>
    </recommendedName>
</protein>
<evidence type="ECO:0000256" key="1">
    <source>
        <dbReference type="SAM" id="Coils"/>
    </source>
</evidence>
<name>S9P0L8_CYSF2</name>
<dbReference type="InterPro" id="IPR025419">
    <property type="entry name" value="DUF4142"/>
</dbReference>
<dbReference type="PANTHER" id="PTHR38593">
    <property type="entry name" value="BLR2558 PROTEIN"/>
    <property type="match status" value="1"/>
</dbReference>
<proteinExistence type="predicted"/>
<organism evidence="4 5">
    <name type="scientific">Cystobacter fuscus (strain ATCC 25194 / DSM 2262 / NBRC 100088 / M29)</name>
    <dbReference type="NCBI Taxonomy" id="1242864"/>
    <lineage>
        <taxon>Bacteria</taxon>
        <taxon>Pseudomonadati</taxon>
        <taxon>Myxococcota</taxon>
        <taxon>Myxococcia</taxon>
        <taxon>Myxococcales</taxon>
        <taxon>Cystobacterineae</taxon>
        <taxon>Archangiaceae</taxon>
        <taxon>Cystobacter</taxon>
    </lineage>
</organism>
<feature type="signal peptide" evidence="2">
    <location>
        <begin position="1"/>
        <end position="25"/>
    </location>
</feature>
<keyword evidence="2" id="KW-0732">Signal</keyword>
<accession>S9P0L8</accession>
<dbReference type="EMBL" id="ANAH02000066">
    <property type="protein sequence ID" value="EPX56626.1"/>
    <property type="molecule type" value="Genomic_DNA"/>
</dbReference>
<evidence type="ECO:0000313" key="5">
    <source>
        <dbReference type="Proteomes" id="UP000011682"/>
    </source>
</evidence>
<dbReference type="PROSITE" id="PS51257">
    <property type="entry name" value="PROKAR_LIPOPROTEIN"/>
    <property type="match status" value="1"/>
</dbReference>
<evidence type="ECO:0000259" key="3">
    <source>
        <dbReference type="Pfam" id="PF13628"/>
    </source>
</evidence>
<evidence type="ECO:0000256" key="2">
    <source>
        <dbReference type="SAM" id="SignalP"/>
    </source>
</evidence>
<dbReference type="InterPro" id="IPR012347">
    <property type="entry name" value="Ferritin-like"/>
</dbReference>
<dbReference type="AlphaFoldDB" id="S9P0L8"/>
<dbReference type="Proteomes" id="UP000011682">
    <property type="component" value="Unassembled WGS sequence"/>
</dbReference>
<keyword evidence="1" id="KW-0175">Coiled coil</keyword>
<feature type="coiled-coil region" evidence="1">
    <location>
        <begin position="90"/>
        <end position="117"/>
    </location>
</feature>
<dbReference type="eggNOG" id="COG3652">
    <property type="taxonomic scope" value="Bacteria"/>
</dbReference>
<evidence type="ECO:0000313" key="4">
    <source>
        <dbReference type="EMBL" id="EPX56626.1"/>
    </source>
</evidence>
<gene>
    <name evidence="4" type="ORF">D187_007968</name>
</gene>
<sequence length="208" mass="22738">MHQKNPPRSVARLLLLSLVVLGVGACVEGPTTTDGSPHLNTDGTSCPVAADIGLPALSDEEIAQVVLTVNMGEIQQGELARQQATSPEVRRFAEQMVQEHTAVNQELQTRLQALRITPRENPLSQQLMAESNQILAILRSSADTGTFDLVYMDVQVSLHAKTLFLMDSVLQPQLRNAELRDFALAARSTVQRHLDTAVPLQKDLFPSP</sequence>
<dbReference type="Gene3D" id="1.20.1260.10">
    <property type="match status" value="1"/>
</dbReference>
<reference evidence="4" key="1">
    <citation type="submission" date="2013-05" db="EMBL/GenBank/DDBJ databases">
        <title>Genome assembly of Cystobacter fuscus DSM 2262.</title>
        <authorList>
            <person name="Sharma G."/>
            <person name="Khatri I."/>
            <person name="Kaur C."/>
            <person name="Mayilraj S."/>
            <person name="Subramanian S."/>
        </authorList>
    </citation>
    <scope>NUCLEOTIDE SEQUENCE [LARGE SCALE GENOMIC DNA]</scope>
    <source>
        <strain evidence="4">DSM 2262</strain>
    </source>
</reference>
<dbReference type="PANTHER" id="PTHR38593:SF1">
    <property type="entry name" value="BLR2558 PROTEIN"/>
    <property type="match status" value="1"/>
</dbReference>
<dbReference type="RefSeq" id="WP_002620958.1">
    <property type="nucleotide sequence ID" value="NZ_ANAH02000066.1"/>
</dbReference>
<keyword evidence="5" id="KW-1185">Reference proteome</keyword>
<comment type="caution">
    <text evidence="4">The sequence shown here is derived from an EMBL/GenBank/DDBJ whole genome shotgun (WGS) entry which is preliminary data.</text>
</comment>
<dbReference type="Pfam" id="PF13628">
    <property type="entry name" value="DUF4142"/>
    <property type="match status" value="1"/>
</dbReference>